<name>A0ABW9GFC1_9MICO</name>
<accession>A0ABW9GFC1</accession>
<keyword evidence="3" id="KW-1185">Reference proteome</keyword>
<feature type="transmembrane region" description="Helical" evidence="1">
    <location>
        <begin position="34"/>
        <end position="56"/>
    </location>
</feature>
<dbReference type="EMBL" id="JAROCE010000002">
    <property type="protein sequence ID" value="MFM2720345.1"/>
    <property type="molecule type" value="Genomic_DNA"/>
</dbReference>
<protein>
    <submittedName>
        <fullName evidence="2">Uncharacterized protein</fullName>
    </submittedName>
</protein>
<feature type="transmembrane region" description="Helical" evidence="1">
    <location>
        <begin position="177"/>
        <end position="203"/>
    </location>
</feature>
<evidence type="ECO:0000313" key="3">
    <source>
        <dbReference type="Proteomes" id="UP001630303"/>
    </source>
</evidence>
<keyword evidence="1" id="KW-1133">Transmembrane helix</keyword>
<feature type="transmembrane region" description="Helical" evidence="1">
    <location>
        <begin position="90"/>
        <end position="112"/>
    </location>
</feature>
<organism evidence="2 3">
    <name type="scientific">Microbacterium mcarthurae</name>
    <dbReference type="NCBI Taxonomy" id="3035918"/>
    <lineage>
        <taxon>Bacteria</taxon>
        <taxon>Bacillati</taxon>
        <taxon>Actinomycetota</taxon>
        <taxon>Actinomycetes</taxon>
        <taxon>Micrococcales</taxon>
        <taxon>Microbacteriaceae</taxon>
        <taxon>Microbacterium</taxon>
    </lineage>
</organism>
<keyword evidence="1" id="KW-0472">Membrane</keyword>
<gene>
    <name evidence="2" type="ORF">P5G46_07500</name>
</gene>
<keyword evidence="1" id="KW-0812">Transmembrane</keyword>
<evidence type="ECO:0000313" key="2">
    <source>
        <dbReference type="EMBL" id="MFM2720345.1"/>
    </source>
</evidence>
<proteinExistence type="predicted"/>
<dbReference type="Proteomes" id="UP001630303">
    <property type="component" value="Unassembled WGS sequence"/>
</dbReference>
<comment type="caution">
    <text evidence="2">The sequence shown here is derived from an EMBL/GenBank/DDBJ whole genome shotgun (WGS) entry which is preliminary data.</text>
</comment>
<sequence length="323" mass="33094">MALLLTLIVISVAVVAAVLIVTMLHLGTPGTLTLFLRFVAAAGIAAVGASVLYLVYGSGGGVASLAVGDMCMVLVPLLLLVAVRTLDGAAFLWPSIIAFLLAIGVAGVTAFVPLPGSLGVKVAVLAATCAACAWVAARSLALPASAMRIIAFASGGYAVFSVLRLVVAAVAGWGSRLYAAMFSFVPATVVGGLVVLALGVAVLQLRTASDPSPQARRDRAPGAIVVIGDWRLASAAYGPDRVRGLVRDLRAAARSLDPDAVDVPRGVEVSLSHAVVTLAEVARAEYGWSADEVALLADGVSTAAVRTHPVRLRSWRRGRSLRS</sequence>
<feature type="transmembrane region" description="Helical" evidence="1">
    <location>
        <begin position="149"/>
        <end position="171"/>
    </location>
</feature>
<dbReference type="RefSeq" id="WP_375095115.1">
    <property type="nucleotide sequence ID" value="NZ_JAROCE010000002.1"/>
</dbReference>
<reference evidence="2 3" key="1">
    <citation type="submission" date="2023-03" db="EMBL/GenBank/DDBJ databases">
        <title>MT1 and MT2 Draft Genomes of Novel Species.</title>
        <authorList>
            <person name="Venkateswaran K."/>
        </authorList>
    </citation>
    <scope>NUCLEOTIDE SEQUENCE [LARGE SCALE GENOMIC DNA]</scope>
    <source>
        <strain evidence="2 3">IF8SW-P5</strain>
    </source>
</reference>
<feature type="transmembrane region" description="Helical" evidence="1">
    <location>
        <begin position="62"/>
        <end position="83"/>
    </location>
</feature>
<feature type="transmembrane region" description="Helical" evidence="1">
    <location>
        <begin position="6"/>
        <end position="27"/>
    </location>
</feature>
<feature type="transmembrane region" description="Helical" evidence="1">
    <location>
        <begin position="118"/>
        <end position="137"/>
    </location>
</feature>
<evidence type="ECO:0000256" key="1">
    <source>
        <dbReference type="SAM" id="Phobius"/>
    </source>
</evidence>